<accession>A0AA38LZU0</accession>
<name>A0AA38LZU0_9CUCU</name>
<feature type="region of interest" description="Disordered" evidence="2">
    <location>
        <begin position="1"/>
        <end position="41"/>
    </location>
</feature>
<protein>
    <submittedName>
        <fullName evidence="3">Uncharacterized protein</fullName>
    </submittedName>
</protein>
<sequence>MGVSKMAFGKKKTGKVVEKSQYEKEVEERGPNVSSYEDDPLLNMEPVFTDDFAGQKESQFIQQTHSNVTEGGASPLAAIIEKHRSENPRPEVPKIAGPLGDIIGNARKKSDEIAHDVEERDPVIAKLKKIDQLLRSGGTDSSLYTDVNKSQVGYYAQRAKEFISENVTKKPESDAERIARMAQETRERGTNNYVPNHEDKTTSIRDLVFASRNKEKNSVEENDFRKRAEEMARLANETASKKKMTFNSISNNSVFSIAAQDKFNFEKRMEKQQDRLNIAEIAQKYENDKIMTPQQIEELETKIKNKIEKIQKHKAALAKKEEKVMKLILQTDAKASNAKIAQLLEQRTVELEEEAKRLNDHESELERTIADLKKIVSEKDGGKKDER</sequence>
<reference evidence="3" key="1">
    <citation type="journal article" date="2023" name="G3 (Bethesda)">
        <title>Whole genome assemblies of Zophobas morio and Tenebrio molitor.</title>
        <authorList>
            <person name="Kaur S."/>
            <person name="Stinson S.A."/>
            <person name="diCenzo G.C."/>
        </authorList>
    </citation>
    <scope>NUCLEOTIDE SEQUENCE</scope>
    <source>
        <strain evidence="3">QUZm001</strain>
    </source>
</reference>
<feature type="region of interest" description="Disordered" evidence="2">
    <location>
        <begin position="183"/>
        <end position="203"/>
    </location>
</feature>
<evidence type="ECO:0000256" key="2">
    <source>
        <dbReference type="SAM" id="MobiDB-lite"/>
    </source>
</evidence>
<feature type="region of interest" description="Disordered" evidence="2">
    <location>
        <begin position="84"/>
        <end position="103"/>
    </location>
</feature>
<dbReference type="Proteomes" id="UP001168821">
    <property type="component" value="Unassembled WGS sequence"/>
</dbReference>
<keyword evidence="4" id="KW-1185">Reference proteome</keyword>
<comment type="caution">
    <text evidence="3">The sequence shown here is derived from an EMBL/GenBank/DDBJ whole genome shotgun (WGS) entry which is preliminary data.</text>
</comment>
<gene>
    <name evidence="3" type="ORF">Zmor_011798</name>
</gene>
<feature type="compositionally biased region" description="Basic and acidic residues" evidence="2">
    <location>
        <begin position="15"/>
        <end position="30"/>
    </location>
</feature>
<evidence type="ECO:0000256" key="1">
    <source>
        <dbReference type="SAM" id="Coils"/>
    </source>
</evidence>
<proteinExistence type="predicted"/>
<evidence type="ECO:0000313" key="3">
    <source>
        <dbReference type="EMBL" id="KAJ3616598.1"/>
    </source>
</evidence>
<evidence type="ECO:0000313" key="4">
    <source>
        <dbReference type="Proteomes" id="UP001168821"/>
    </source>
</evidence>
<dbReference type="AlphaFoldDB" id="A0AA38LZU0"/>
<keyword evidence="1" id="KW-0175">Coiled coil</keyword>
<dbReference type="EMBL" id="JALNTZ010003193">
    <property type="protein sequence ID" value="KAJ3616598.1"/>
    <property type="molecule type" value="Genomic_DNA"/>
</dbReference>
<feature type="coiled-coil region" evidence="1">
    <location>
        <begin position="296"/>
        <end position="378"/>
    </location>
</feature>
<organism evidence="3 4">
    <name type="scientific">Zophobas morio</name>
    <dbReference type="NCBI Taxonomy" id="2755281"/>
    <lineage>
        <taxon>Eukaryota</taxon>
        <taxon>Metazoa</taxon>
        <taxon>Ecdysozoa</taxon>
        <taxon>Arthropoda</taxon>
        <taxon>Hexapoda</taxon>
        <taxon>Insecta</taxon>
        <taxon>Pterygota</taxon>
        <taxon>Neoptera</taxon>
        <taxon>Endopterygota</taxon>
        <taxon>Coleoptera</taxon>
        <taxon>Polyphaga</taxon>
        <taxon>Cucujiformia</taxon>
        <taxon>Tenebrionidae</taxon>
        <taxon>Zophobas</taxon>
    </lineage>
</organism>